<dbReference type="Gene3D" id="3.40.50.1820">
    <property type="entry name" value="alpha/beta hydrolase"/>
    <property type="match status" value="1"/>
</dbReference>
<organism evidence="2 3">
    <name type="scientific">Stagnihabitans tardus</name>
    <dbReference type="NCBI Taxonomy" id="2699202"/>
    <lineage>
        <taxon>Bacteria</taxon>
        <taxon>Pseudomonadati</taxon>
        <taxon>Pseudomonadota</taxon>
        <taxon>Alphaproteobacteria</taxon>
        <taxon>Rhodobacterales</taxon>
        <taxon>Paracoccaceae</taxon>
        <taxon>Stagnihabitans</taxon>
    </lineage>
</organism>
<dbReference type="InterPro" id="IPR022742">
    <property type="entry name" value="Hydrolase_4"/>
</dbReference>
<feature type="domain" description="Serine aminopeptidase S33" evidence="1">
    <location>
        <begin position="37"/>
        <end position="287"/>
    </location>
</feature>
<gene>
    <name evidence="2" type="ORF">GV832_09375</name>
</gene>
<evidence type="ECO:0000313" key="3">
    <source>
        <dbReference type="Proteomes" id="UP001193501"/>
    </source>
</evidence>
<dbReference type="RefSeq" id="WP_168774596.1">
    <property type="nucleotide sequence ID" value="NZ_JAABNR010000007.1"/>
</dbReference>
<dbReference type="GO" id="GO:0016787">
    <property type="term" value="F:hydrolase activity"/>
    <property type="evidence" value="ECO:0007669"/>
    <property type="project" value="UniProtKB-KW"/>
</dbReference>
<dbReference type="EMBL" id="JAABNR010000007">
    <property type="protein sequence ID" value="NBZ87787.1"/>
    <property type="molecule type" value="Genomic_DNA"/>
</dbReference>
<dbReference type="AlphaFoldDB" id="A0AAE5BV00"/>
<proteinExistence type="predicted"/>
<accession>A0AAE5BV00</accession>
<comment type="caution">
    <text evidence="2">The sequence shown here is derived from an EMBL/GenBank/DDBJ whole genome shotgun (WGS) entry which is preliminary data.</text>
</comment>
<dbReference type="PANTHER" id="PTHR11614">
    <property type="entry name" value="PHOSPHOLIPASE-RELATED"/>
    <property type="match status" value="1"/>
</dbReference>
<keyword evidence="2" id="KW-0378">Hydrolase</keyword>
<dbReference type="Pfam" id="PF12146">
    <property type="entry name" value="Hydrolase_4"/>
    <property type="match status" value="1"/>
</dbReference>
<protein>
    <submittedName>
        <fullName evidence="2">Alpha/beta fold hydrolase</fullName>
    </submittedName>
</protein>
<reference evidence="2" key="1">
    <citation type="submission" date="2020-01" db="EMBL/GenBank/DDBJ databases">
        <authorList>
            <person name="Chen W.-M."/>
        </authorList>
    </citation>
    <scope>NUCLEOTIDE SEQUENCE</scope>
    <source>
        <strain evidence="2">CYK-10</strain>
    </source>
</reference>
<sequence length="304" mass="32509">MSAPYDQALAGGPPASGHWLRTRDGVRIRAALWRGGARGLVVVLPGWTEYVEKYGVLAGDLVAAGFSVVSVDWRGQGLSDRALSDPMRSHVGDFDEYQRDLDAVMELASDIPGPRYLLAHSMGGCIGLRALVRGLPFARVAFSSPMWGVPVAAWQRPLAMVLPKVAGRLGIADWLAPGTARQNVVAQGVFKANRLTSDPSEWARMVGQARSRPEFALGGPSIAFAGAALRECAALETLPSPPVPCLTGMGTDERVVDPRPIPARMARWPGGVLHVAEGGRHEILMERPELRAAFLARVLGHFGG</sequence>
<dbReference type="SUPFAM" id="SSF53474">
    <property type="entry name" value="alpha/beta-Hydrolases"/>
    <property type="match status" value="1"/>
</dbReference>
<keyword evidence="3" id="KW-1185">Reference proteome</keyword>
<dbReference type="InterPro" id="IPR051044">
    <property type="entry name" value="MAG_DAG_Lipase"/>
</dbReference>
<dbReference type="Proteomes" id="UP001193501">
    <property type="component" value="Unassembled WGS sequence"/>
</dbReference>
<dbReference type="InterPro" id="IPR029058">
    <property type="entry name" value="AB_hydrolase_fold"/>
</dbReference>
<name>A0AAE5BV00_9RHOB</name>
<evidence type="ECO:0000259" key="1">
    <source>
        <dbReference type="Pfam" id="PF12146"/>
    </source>
</evidence>
<evidence type="ECO:0000313" key="2">
    <source>
        <dbReference type="EMBL" id="NBZ87787.1"/>
    </source>
</evidence>